<dbReference type="GO" id="GO:0008270">
    <property type="term" value="F:zinc ion binding"/>
    <property type="evidence" value="ECO:0007669"/>
    <property type="project" value="UniProtKB-KW"/>
</dbReference>
<dbReference type="EMBL" id="JAECZO010000040">
    <property type="protein sequence ID" value="KAK7194650.1"/>
    <property type="molecule type" value="Genomic_DNA"/>
</dbReference>
<evidence type="ECO:0000256" key="3">
    <source>
        <dbReference type="ARBA" id="ARBA00022833"/>
    </source>
</evidence>
<evidence type="ECO:0000256" key="4">
    <source>
        <dbReference type="PROSITE-ProRule" id="PRU00723"/>
    </source>
</evidence>
<evidence type="ECO:0000256" key="1">
    <source>
        <dbReference type="ARBA" id="ARBA00022723"/>
    </source>
</evidence>
<name>A0AAW0EKP4_9TRYP</name>
<dbReference type="PROSITE" id="PS50103">
    <property type="entry name" value="ZF_C3H1"/>
    <property type="match status" value="1"/>
</dbReference>
<protein>
    <submittedName>
        <fullName evidence="7">Zinc finger C-x8-C-x5-C-x3-H type (And similar)</fullName>
    </submittedName>
</protein>
<keyword evidence="8" id="KW-1185">Reference proteome</keyword>
<feature type="region of interest" description="Disordered" evidence="5">
    <location>
        <begin position="89"/>
        <end position="199"/>
    </location>
</feature>
<dbReference type="Gene3D" id="4.10.1000.10">
    <property type="entry name" value="Zinc finger, CCCH-type"/>
    <property type="match status" value="1"/>
</dbReference>
<keyword evidence="1 4" id="KW-0479">Metal-binding</keyword>
<reference evidence="7 8" key="1">
    <citation type="journal article" date="2021" name="MBio">
        <title>A New Model Trypanosomatid, Novymonas esmeraldas: Genomic Perception of Its 'Candidatus Pandoraea novymonadis' Endosymbiont.</title>
        <authorList>
            <person name="Zakharova A."/>
            <person name="Saura A."/>
            <person name="Butenko A."/>
            <person name="Podesvova L."/>
            <person name="Warmusova S."/>
            <person name="Kostygov A.Y."/>
            <person name="Nenarokova A."/>
            <person name="Lukes J."/>
            <person name="Opperdoes F.R."/>
            <person name="Yurchenko V."/>
        </authorList>
    </citation>
    <scope>NUCLEOTIDE SEQUENCE [LARGE SCALE GENOMIC DNA]</scope>
    <source>
        <strain evidence="7 8">E262AT.01</strain>
    </source>
</reference>
<dbReference type="InterPro" id="IPR036855">
    <property type="entry name" value="Znf_CCCH_sf"/>
</dbReference>
<dbReference type="Pfam" id="PF00642">
    <property type="entry name" value="zf-CCCH"/>
    <property type="match status" value="1"/>
</dbReference>
<keyword evidence="2 4" id="KW-0863">Zinc-finger</keyword>
<feature type="region of interest" description="Disordered" evidence="5">
    <location>
        <begin position="273"/>
        <end position="321"/>
    </location>
</feature>
<dbReference type="GO" id="GO:0010468">
    <property type="term" value="P:regulation of gene expression"/>
    <property type="evidence" value="ECO:0007669"/>
    <property type="project" value="UniProtKB-ARBA"/>
</dbReference>
<accession>A0AAW0EKP4</accession>
<sequence length="476" mass="49453">MSHAIQDADDATGRRVTTGPLLFDDLTDYAGDVYGVAAIQQILRDAIGTSTCSPAGDEVTLTPATQPALSIVSPQRRCVVSERDYLAVTTTGSKDTSPIAQVGSHCEDANERSSDCAAMTSVGYPEGDASPSWQSLSKPDSLSAAVAPSTTPSHKSTAKHSGSSSGDVNAEGEGQGAASSSATSTLTAVAPSKNAASHYKTKRCRHFDQSGWCPYQHRCVFAHGDREFALYMAHKSRHSAAPPPTASQLVREPVDRDVQELIAEYEQAVAEAAAKRPGIAKSQRDAQASNSGHRANRAAGGSRAAPPPPPPPPPPPFGSVVAHAYRGAGTHARTGILPPPPPPPPMMAVSSTPTAVAPQPHYHMAPQHPYALLGQPPLLFSFMNGDAPVNPSLSVVPPSPSHLAASHHPSAQPIVFAMQAGGQPVYHVQQQQQQQQQQLYVVSAPFLHTVSTGGAAAGLPSYPTGTGGGAMAGRFV</sequence>
<evidence type="ECO:0000256" key="2">
    <source>
        <dbReference type="ARBA" id="ARBA00022771"/>
    </source>
</evidence>
<feature type="compositionally biased region" description="Basic and acidic residues" evidence="5">
    <location>
        <begin position="105"/>
        <end position="114"/>
    </location>
</feature>
<evidence type="ECO:0000259" key="6">
    <source>
        <dbReference type="PROSITE" id="PS50103"/>
    </source>
</evidence>
<evidence type="ECO:0000313" key="8">
    <source>
        <dbReference type="Proteomes" id="UP001430356"/>
    </source>
</evidence>
<dbReference type="AlphaFoldDB" id="A0AAW0EKP4"/>
<gene>
    <name evidence="7" type="ORF">NESM_000383900</name>
</gene>
<dbReference type="InterPro" id="IPR000571">
    <property type="entry name" value="Znf_CCCH"/>
</dbReference>
<feature type="domain" description="C3H1-type" evidence="6">
    <location>
        <begin position="199"/>
        <end position="226"/>
    </location>
</feature>
<evidence type="ECO:0000256" key="5">
    <source>
        <dbReference type="SAM" id="MobiDB-lite"/>
    </source>
</evidence>
<organism evidence="7 8">
    <name type="scientific">Novymonas esmeraldas</name>
    <dbReference type="NCBI Taxonomy" id="1808958"/>
    <lineage>
        <taxon>Eukaryota</taxon>
        <taxon>Discoba</taxon>
        <taxon>Euglenozoa</taxon>
        <taxon>Kinetoplastea</taxon>
        <taxon>Metakinetoplastina</taxon>
        <taxon>Trypanosomatida</taxon>
        <taxon>Trypanosomatidae</taxon>
        <taxon>Novymonas</taxon>
    </lineage>
</organism>
<feature type="compositionally biased region" description="Pro residues" evidence="5">
    <location>
        <begin position="305"/>
        <end position="317"/>
    </location>
</feature>
<feature type="compositionally biased region" description="Polar residues" evidence="5">
    <location>
        <begin position="131"/>
        <end position="140"/>
    </location>
</feature>
<dbReference type="SUPFAM" id="SSF90229">
    <property type="entry name" value="CCCH zinc finger"/>
    <property type="match status" value="1"/>
</dbReference>
<dbReference type="FunFam" id="4.10.1000.10:FF:000003">
    <property type="entry name" value="Zinc finger CCCH domain-containing protein"/>
    <property type="match status" value="1"/>
</dbReference>
<feature type="compositionally biased region" description="Low complexity" evidence="5">
    <location>
        <begin position="290"/>
        <end position="304"/>
    </location>
</feature>
<feature type="compositionally biased region" description="Polar residues" evidence="5">
    <location>
        <begin position="89"/>
        <end position="99"/>
    </location>
</feature>
<keyword evidence="3 4" id="KW-0862">Zinc</keyword>
<evidence type="ECO:0000313" key="7">
    <source>
        <dbReference type="EMBL" id="KAK7194650.1"/>
    </source>
</evidence>
<dbReference type="GO" id="GO:0051252">
    <property type="term" value="P:regulation of RNA metabolic process"/>
    <property type="evidence" value="ECO:0007669"/>
    <property type="project" value="UniProtKB-ARBA"/>
</dbReference>
<feature type="compositionally biased region" description="Low complexity" evidence="5">
    <location>
        <begin position="177"/>
        <end position="192"/>
    </location>
</feature>
<dbReference type="Proteomes" id="UP001430356">
    <property type="component" value="Unassembled WGS sequence"/>
</dbReference>
<feature type="compositionally biased region" description="Polar residues" evidence="5">
    <location>
        <begin position="148"/>
        <end position="167"/>
    </location>
</feature>
<comment type="caution">
    <text evidence="7">The sequence shown here is derived from an EMBL/GenBank/DDBJ whole genome shotgun (WGS) entry which is preliminary data.</text>
</comment>
<feature type="zinc finger region" description="C3H1-type" evidence="4">
    <location>
        <begin position="199"/>
        <end position="226"/>
    </location>
</feature>
<proteinExistence type="predicted"/>